<proteinExistence type="predicted"/>
<accession>A0A317Q2A4</accession>
<evidence type="ECO:0000313" key="2">
    <source>
        <dbReference type="EMBL" id="PWW10430.1"/>
    </source>
</evidence>
<name>A0A317Q2A4_9GAMM</name>
<protein>
    <submittedName>
        <fullName evidence="2">Type IV pilus assembly protein PilN</fullName>
    </submittedName>
</protein>
<evidence type="ECO:0000313" key="3">
    <source>
        <dbReference type="Proteomes" id="UP000246964"/>
    </source>
</evidence>
<dbReference type="InterPro" id="IPR052534">
    <property type="entry name" value="Extracell_DNA_Util/SecSys_Comp"/>
</dbReference>
<dbReference type="EMBL" id="QGTT01000014">
    <property type="protein sequence ID" value="PWW10430.1"/>
    <property type="molecule type" value="Genomic_DNA"/>
</dbReference>
<keyword evidence="1" id="KW-1133">Transmembrane helix</keyword>
<comment type="caution">
    <text evidence="2">The sequence shown here is derived from an EMBL/GenBank/DDBJ whole genome shotgun (WGS) entry which is preliminary data.</text>
</comment>
<keyword evidence="1" id="KW-0472">Membrane</keyword>
<organism evidence="2 3">
    <name type="scientific">Pseudidiomarina maritima</name>
    <dbReference type="NCBI Taxonomy" id="519453"/>
    <lineage>
        <taxon>Bacteria</taxon>
        <taxon>Pseudomonadati</taxon>
        <taxon>Pseudomonadota</taxon>
        <taxon>Gammaproteobacteria</taxon>
        <taxon>Alteromonadales</taxon>
        <taxon>Idiomarinaceae</taxon>
        <taxon>Pseudidiomarina</taxon>
    </lineage>
</organism>
<dbReference type="GO" id="GO:0043107">
    <property type="term" value="P:type IV pilus-dependent motility"/>
    <property type="evidence" value="ECO:0007669"/>
    <property type="project" value="TreeGrafter"/>
</dbReference>
<dbReference type="InterPro" id="IPR007813">
    <property type="entry name" value="PilN"/>
</dbReference>
<dbReference type="AlphaFoldDB" id="A0A317Q2A4"/>
<sequence length="199" mass="22261">MAHINLLPWRETVKQRAKTRFGIHAALALGSAALIFAVAYFLINDYKNYQQRRNQFLQSEILVLDSQIAEIRNINKKKDEVLNRMKLIQALHQDRNTAITLFNELTQRTPDGVYLHSVEKRELTLTINGRSSSNNRVAEFLRALKDSPTFAQPELRNVVAASANDRSIPDADGLGYDAFSLTINIVPTALATGDTGGKP</sequence>
<dbReference type="Proteomes" id="UP000246964">
    <property type="component" value="Unassembled WGS sequence"/>
</dbReference>
<keyword evidence="1" id="KW-0812">Transmembrane</keyword>
<dbReference type="PANTHER" id="PTHR40278">
    <property type="entry name" value="DNA UTILIZATION PROTEIN HOFN"/>
    <property type="match status" value="1"/>
</dbReference>
<evidence type="ECO:0000256" key="1">
    <source>
        <dbReference type="SAM" id="Phobius"/>
    </source>
</evidence>
<dbReference type="Pfam" id="PF05137">
    <property type="entry name" value="PilN"/>
    <property type="match status" value="1"/>
</dbReference>
<keyword evidence="3" id="KW-1185">Reference proteome</keyword>
<dbReference type="RefSeq" id="WP_110076435.1">
    <property type="nucleotide sequence ID" value="NZ_QGTT01000014.1"/>
</dbReference>
<dbReference type="GO" id="GO:0043683">
    <property type="term" value="P:type IV pilus assembly"/>
    <property type="evidence" value="ECO:0007669"/>
    <property type="project" value="TreeGrafter"/>
</dbReference>
<reference evidence="2 3" key="1">
    <citation type="submission" date="2018-05" db="EMBL/GenBank/DDBJ databases">
        <title>Freshwater and sediment microbial communities from various areas in North America, analyzing microbe dynamics in response to fracking.</title>
        <authorList>
            <person name="Lamendella R."/>
        </authorList>
    </citation>
    <scope>NUCLEOTIDE SEQUENCE [LARGE SCALE GENOMIC DNA]</scope>
    <source>
        <strain evidence="2 3">125B1</strain>
    </source>
</reference>
<dbReference type="OrthoDB" id="5296173at2"/>
<gene>
    <name evidence="2" type="ORF">DET45_11411</name>
</gene>
<feature type="transmembrane region" description="Helical" evidence="1">
    <location>
        <begin position="21"/>
        <end position="43"/>
    </location>
</feature>
<dbReference type="PANTHER" id="PTHR40278:SF2">
    <property type="entry name" value="TYPE IV PILUS INNER MEMBRANE COMPONENT PILN"/>
    <property type="match status" value="1"/>
</dbReference>